<feature type="compositionally biased region" description="Polar residues" evidence="6">
    <location>
        <begin position="1"/>
        <end position="13"/>
    </location>
</feature>
<evidence type="ECO:0000313" key="8">
    <source>
        <dbReference type="EMBL" id="CAA0834255.1"/>
    </source>
</evidence>
<evidence type="ECO:0000256" key="5">
    <source>
        <dbReference type="ARBA" id="ARBA00023242"/>
    </source>
</evidence>
<dbReference type="Pfam" id="PF00170">
    <property type="entry name" value="bZIP_1"/>
    <property type="match status" value="1"/>
</dbReference>
<dbReference type="CDD" id="cd14702">
    <property type="entry name" value="bZIP_plant_GBF1"/>
    <property type="match status" value="1"/>
</dbReference>
<name>A0A9N7RKK9_STRHE</name>
<evidence type="ECO:0000259" key="7">
    <source>
        <dbReference type="PROSITE" id="PS50217"/>
    </source>
</evidence>
<dbReference type="PANTHER" id="PTHR45764">
    <property type="entry name" value="BZIP TRANSCRIPTION FACTOR 44"/>
    <property type="match status" value="1"/>
</dbReference>
<keyword evidence="2" id="KW-0805">Transcription regulation</keyword>
<dbReference type="SUPFAM" id="SSF57959">
    <property type="entry name" value="Leucine zipper domain"/>
    <property type="match status" value="1"/>
</dbReference>
<evidence type="ECO:0000313" key="9">
    <source>
        <dbReference type="Proteomes" id="UP001153555"/>
    </source>
</evidence>
<dbReference type="GO" id="GO:0046982">
    <property type="term" value="F:protein heterodimerization activity"/>
    <property type="evidence" value="ECO:0007669"/>
    <property type="project" value="UniProtKB-ARBA"/>
</dbReference>
<dbReference type="InterPro" id="IPR045314">
    <property type="entry name" value="bZIP_plant_GBF1"/>
</dbReference>
<evidence type="ECO:0000256" key="2">
    <source>
        <dbReference type="ARBA" id="ARBA00023015"/>
    </source>
</evidence>
<dbReference type="GO" id="GO:0000976">
    <property type="term" value="F:transcription cis-regulatory region binding"/>
    <property type="evidence" value="ECO:0007669"/>
    <property type="project" value="TreeGrafter"/>
</dbReference>
<dbReference type="Proteomes" id="UP001153555">
    <property type="component" value="Unassembled WGS sequence"/>
</dbReference>
<accession>A0A9N7RKK9</accession>
<dbReference type="FunFam" id="1.20.5.170:FF:000020">
    <property type="entry name" value="BZIP transcription factor"/>
    <property type="match status" value="1"/>
</dbReference>
<keyword evidence="4" id="KW-0804">Transcription</keyword>
<sequence>MSSRKITNINTSSSEDDEGRYAKITDEKKRKRMISNRESARRSRMKKEQHVKELNEQVVYFRSKIDEIVRKINEVGPRYAAIESENRVLRVQAEELGRRLELLQQLLVSCEKSRDDAADVLQEPWLQLAAFQSQAAVDGIYQF</sequence>
<dbReference type="InterPro" id="IPR046347">
    <property type="entry name" value="bZIP_sf"/>
</dbReference>
<evidence type="ECO:0000256" key="6">
    <source>
        <dbReference type="SAM" id="MobiDB-lite"/>
    </source>
</evidence>
<dbReference type="AlphaFoldDB" id="A0A9N7RKK9"/>
<dbReference type="Gene3D" id="1.20.5.170">
    <property type="match status" value="1"/>
</dbReference>
<proteinExistence type="predicted"/>
<dbReference type="InterPro" id="IPR004827">
    <property type="entry name" value="bZIP"/>
</dbReference>
<dbReference type="EMBL" id="CACSLK010027843">
    <property type="protein sequence ID" value="CAA0834255.1"/>
    <property type="molecule type" value="Genomic_DNA"/>
</dbReference>
<dbReference type="GO" id="GO:0045893">
    <property type="term" value="P:positive regulation of DNA-templated transcription"/>
    <property type="evidence" value="ECO:0007669"/>
    <property type="project" value="TreeGrafter"/>
</dbReference>
<organism evidence="8 9">
    <name type="scientific">Striga hermonthica</name>
    <name type="common">Purple witchweed</name>
    <name type="synonym">Buchnera hermonthica</name>
    <dbReference type="NCBI Taxonomy" id="68872"/>
    <lineage>
        <taxon>Eukaryota</taxon>
        <taxon>Viridiplantae</taxon>
        <taxon>Streptophyta</taxon>
        <taxon>Embryophyta</taxon>
        <taxon>Tracheophyta</taxon>
        <taxon>Spermatophyta</taxon>
        <taxon>Magnoliopsida</taxon>
        <taxon>eudicotyledons</taxon>
        <taxon>Gunneridae</taxon>
        <taxon>Pentapetalae</taxon>
        <taxon>asterids</taxon>
        <taxon>lamiids</taxon>
        <taxon>Lamiales</taxon>
        <taxon>Orobanchaceae</taxon>
        <taxon>Buchnereae</taxon>
        <taxon>Striga</taxon>
    </lineage>
</organism>
<dbReference type="PROSITE" id="PS00036">
    <property type="entry name" value="BZIP_BASIC"/>
    <property type="match status" value="1"/>
</dbReference>
<evidence type="ECO:0000256" key="1">
    <source>
        <dbReference type="ARBA" id="ARBA00004123"/>
    </source>
</evidence>
<comment type="caution">
    <text evidence="8">The sequence shown here is derived from an EMBL/GenBank/DDBJ whole genome shotgun (WGS) entry which is preliminary data.</text>
</comment>
<dbReference type="PROSITE" id="PS50217">
    <property type="entry name" value="BZIP"/>
    <property type="match status" value="1"/>
</dbReference>
<dbReference type="GO" id="GO:0005634">
    <property type="term" value="C:nucleus"/>
    <property type="evidence" value="ECO:0007669"/>
    <property type="project" value="UniProtKB-SubCell"/>
</dbReference>
<feature type="compositionally biased region" description="Basic and acidic residues" evidence="6">
    <location>
        <begin position="19"/>
        <end position="28"/>
    </location>
</feature>
<keyword evidence="3" id="KW-0238">DNA-binding</keyword>
<dbReference type="PANTHER" id="PTHR45764:SF31">
    <property type="entry name" value="BASIC LEUCINE ZIPPER 1"/>
    <property type="match status" value="1"/>
</dbReference>
<reference evidence="8" key="1">
    <citation type="submission" date="2019-12" db="EMBL/GenBank/DDBJ databases">
        <authorList>
            <person name="Scholes J."/>
        </authorList>
    </citation>
    <scope>NUCLEOTIDE SEQUENCE</scope>
</reference>
<protein>
    <submittedName>
        <fullName evidence="8">Basic region/leucine zipper motif 53</fullName>
    </submittedName>
</protein>
<comment type="subcellular location">
    <subcellularLocation>
        <location evidence="1">Nucleus</location>
    </subcellularLocation>
</comment>
<gene>
    <name evidence="8" type="ORF">SHERM_29494</name>
</gene>
<dbReference type="SMART" id="SM00338">
    <property type="entry name" value="BRLZ"/>
    <property type="match status" value="1"/>
</dbReference>
<dbReference type="GO" id="GO:0003700">
    <property type="term" value="F:DNA-binding transcription factor activity"/>
    <property type="evidence" value="ECO:0007669"/>
    <property type="project" value="InterPro"/>
</dbReference>
<feature type="compositionally biased region" description="Basic and acidic residues" evidence="6">
    <location>
        <begin position="38"/>
        <end position="49"/>
    </location>
</feature>
<feature type="region of interest" description="Disordered" evidence="6">
    <location>
        <begin position="1"/>
        <end position="49"/>
    </location>
</feature>
<keyword evidence="9" id="KW-1185">Reference proteome</keyword>
<evidence type="ECO:0000256" key="3">
    <source>
        <dbReference type="ARBA" id="ARBA00023125"/>
    </source>
</evidence>
<dbReference type="OrthoDB" id="551672at2759"/>
<keyword evidence="5" id="KW-0539">Nucleus</keyword>
<feature type="domain" description="BZIP" evidence="7">
    <location>
        <begin position="26"/>
        <end position="89"/>
    </location>
</feature>
<evidence type="ECO:0000256" key="4">
    <source>
        <dbReference type="ARBA" id="ARBA00023163"/>
    </source>
</evidence>